<protein>
    <submittedName>
        <fullName evidence="3">Ejaculatory bulb-specific protein 3-like</fullName>
    </submittedName>
</protein>
<dbReference type="GeneID" id="115884091"/>
<dbReference type="InParanoid" id="A0A6J2Y629"/>
<accession>A0A6J2Y629</accession>
<feature type="chain" id="PRO_5026782093" evidence="1">
    <location>
        <begin position="19"/>
        <end position="126"/>
    </location>
</feature>
<dbReference type="InterPro" id="IPR005055">
    <property type="entry name" value="A10/PebIII"/>
</dbReference>
<evidence type="ECO:0000313" key="3">
    <source>
        <dbReference type="RefSeq" id="XP_030758435.1"/>
    </source>
</evidence>
<reference evidence="3" key="1">
    <citation type="submission" date="2025-08" db="UniProtKB">
        <authorList>
            <consortium name="RefSeq"/>
        </authorList>
    </citation>
    <scope>IDENTIFICATION</scope>
    <source>
        <tissue evidence="3">Gonads</tissue>
    </source>
</reference>
<dbReference type="PANTHER" id="PTHR11257">
    <property type="entry name" value="CHEMOSENSORY PROTEIN-RELATED"/>
    <property type="match status" value="1"/>
</dbReference>
<evidence type="ECO:0000256" key="1">
    <source>
        <dbReference type="SAM" id="SignalP"/>
    </source>
</evidence>
<dbReference type="AlphaFoldDB" id="A0A6J2Y629"/>
<sequence>MHSKIVMLCIVSVAIIQADESISRFDSIDYEEILASERLLNNYVNCLLDRGPCTPEGNELKKFLPDALATNCGNCSPSRQEKYDKILTFLAKNKKVSWHELTVKYDPTGEYRLQYKESRGVDLDSL</sequence>
<dbReference type="OrthoDB" id="6344725at2759"/>
<organism evidence="2 3">
    <name type="scientific">Sitophilus oryzae</name>
    <name type="common">Rice weevil</name>
    <name type="synonym">Curculio oryzae</name>
    <dbReference type="NCBI Taxonomy" id="7048"/>
    <lineage>
        <taxon>Eukaryota</taxon>
        <taxon>Metazoa</taxon>
        <taxon>Ecdysozoa</taxon>
        <taxon>Arthropoda</taxon>
        <taxon>Hexapoda</taxon>
        <taxon>Insecta</taxon>
        <taxon>Pterygota</taxon>
        <taxon>Neoptera</taxon>
        <taxon>Endopterygota</taxon>
        <taxon>Coleoptera</taxon>
        <taxon>Polyphaga</taxon>
        <taxon>Cucujiformia</taxon>
        <taxon>Curculionidae</taxon>
        <taxon>Dryophthorinae</taxon>
        <taxon>Sitophilus</taxon>
    </lineage>
</organism>
<dbReference type="Pfam" id="PF03392">
    <property type="entry name" value="OS-D"/>
    <property type="match status" value="1"/>
</dbReference>
<dbReference type="SUPFAM" id="SSF100910">
    <property type="entry name" value="Chemosensory protein Csp2"/>
    <property type="match status" value="1"/>
</dbReference>
<evidence type="ECO:0000313" key="2">
    <source>
        <dbReference type="Proteomes" id="UP000504635"/>
    </source>
</evidence>
<keyword evidence="2" id="KW-1185">Reference proteome</keyword>
<dbReference type="Proteomes" id="UP000504635">
    <property type="component" value="Unplaced"/>
</dbReference>
<dbReference type="Gene3D" id="1.10.2080.10">
    <property type="entry name" value="Insect odorant-binding protein A10/Ejaculatory bulb-specific protein 3"/>
    <property type="match status" value="1"/>
</dbReference>
<proteinExistence type="predicted"/>
<feature type="signal peptide" evidence="1">
    <location>
        <begin position="1"/>
        <end position="18"/>
    </location>
</feature>
<keyword evidence="1" id="KW-0732">Signal</keyword>
<dbReference type="KEGG" id="soy:115884091"/>
<gene>
    <name evidence="3" type="primary">LOC115884091</name>
</gene>
<name>A0A6J2Y629_SITOR</name>
<dbReference type="InterPro" id="IPR036682">
    <property type="entry name" value="OS_D_A10/PebIII_sf"/>
</dbReference>
<dbReference type="RefSeq" id="XP_030758435.1">
    <property type="nucleotide sequence ID" value="XM_030902575.1"/>
</dbReference>
<dbReference type="PANTHER" id="PTHR11257:SF13">
    <property type="entry name" value="GEO07322P1"/>
    <property type="match status" value="1"/>
</dbReference>